<sequence>MQQLRSLQGWAGFDLLARGGDELMFDEIPWGKNGANRTPPNAFMHLCDLLWTTVVANNHALVPQNHTHT</sequence>
<name>A0ABX7K5E6_9PSED</name>
<protein>
    <submittedName>
        <fullName evidence="1">Uncharacterized protein</fullName>
    </submittedName>
</protein>
<organism evidence="1 2">
    <name type="scientific">Pseudomonas hygromyciniae</name>
    <dbReference type="NCBI Taxonomy" id="2812000"/>
    <lineage>
        <taxon>Bacteria</taxon>
        <taxon>Pseudomonadati</taxon>
        <taxon>Pseudomonadota</taxon>
        <taxon>Gammaproteobacteria</taxon>
        <taxon>Pseudomonadales</taxon>
        <taxon>Pseudomonadaceae</taxon>
        <taxon>Pseudomonas</taxon>
    </lineage>
</organism>
<evidence type="ECO:0000313" key="1">
    <source>
        <dbReference type="EMBL" id="QSB41857.1"/>
    </source>
</evidence>
<accession>A0ABX7K5E6</accession>
<evidence type="ECO:0000313" key="2">
    <source>
        <dbReference type="Proteomes" id="UP000663249"/>
    </source>
</evidence>
<proteinExistence type="predicted"/>
<reference evidence="1 2" key="1">
    <citation type="submission" date="2021-02" db="EMBL/GenBank/DDBJ databases">
        <title>Genomic and phenotypic characterization of Pseudomonas hygromyciniae, a novel bacterial species discovered from a commercially purchased antibiotic vial.</title>
        <authorList>
            <person name="Turner T.L."/>
            <person name="Mitra S.D."/>
            <person name="Kochan T.J."/>
            <person name="Pincus N.B."/>
            <person name="Lebrun-Corbin M."/>
            <person name="Cheung B."/>
            <person name="Gatesy S.W."/>
            <person name="Afzal T."/>
            <person name="Ozer E.A."/>
            <person name="Hauser A.R."/>
        </authorList>
    </citation>
    <scope>NUCLEOTIDE SEQUENCE [LARGE SCALE GENOMIC DNA]</scope>
    <source>
        <strain evidence="1 2">SDM007</strain>
    </source>
</reference>
<dbReference type="RefSeq" id="WP_205480210.1">
    <property type="nucleotide sequence ID" value="NZ_CP070506.1"/>
</dbReference>
<dbReference type="Proteomes" id="UP000663249">
    <property type="component" value="Chromosome"/>
</dbReference>
<keyword evidence="2" id="KW-1185">Reference proteome</keyword>
<gene>
    <name evidence="1" type="ORF">JTY93_11185</name>
</gene>
<dbReference type="EMBL" id="CP070506">
    <property type="protein sequence ID" value="QSB41857.1"/>
    <property type="molecule type" value="Genomic_DNA"/>
</dbReference>